<dbReference type="InterPro" id="IPR050090">
    <property type="entry name" value="Tyrosine_recombinase_XerCD"/>
</dbReference>
<dbReference type="InterPro" id="IPR011010">
    <property type="entry name" value="DNA_brk_join_enz"/>
</dbReference>
<dbReference type="PROSITE" id="PS51898">
    <property type="entry name" value="TYR_RECOMBINASE"/>
    <property type="match status" value="1"/>
</dbReference>
<evidence type="ECO:0000256" key="2">
    <source>
        <dbReference type="SAM" id="MobiDB-lite"/>
    </source>
</evidence>
<dbReference type="InterPro" id="IPR002104">
    <property type="entry name" value="Integrase_catalytic"/>
</dbReference>
<name>A0ABY4BZW8_9MICO</name>
<evidence type="ECO:0000259" key="3">
    <source>
        <dbReference type="PROSITE" id="PS51898"/>
    </source>
</evidence>
<sequence length="157" mass="16448">MGDLAAGQLTVRNAGSGTDTTKTRASRRTLPVPETVLPWLTSVIADRPKSAYVFASPRRVGRAVAKTYPNQALTRAVARANDGRAESIKRITVHGLRHTFAAITLSEAGGDILSVSRAMGHAKPSITLDKYGHLAPAGLAPLMAKIDALVNSLAPAA</sequence>
<dbReference type="PANTHER" id="PTHR30349">
    <property type="entry name" value="PHAGE INTEGRASE-RELATED"/>
    <property type="match status" value="1"/>
</dbReference>
<evidence type="ECO:0000256" key="1">
    <source>
        <dbReference type="ARBA" id="ARBA00023172"/>
    </source>
</evidence>
<proteinExistence type="predicted"/>
<protein>
    <submittedName>
        <fullName evidence="4">Tyrosine-type recombinase/integrase</fullName>
    </submittedName>
</protein>
<dbReference type="EMBL" id="CP094528">
    <property type="protein sequence ID" value="UOE43411.1"/>
    <property type="molecule type" value="Genomic_DNA"/>
</dbReference>
<dbReference type="Gene3D" id="1.10.443.10">
    <property type="entry name" value="Intergrase catalytic core"/>
    <property type="match status" value="1"/>
</dbReference>
<keyword evidence="5" id="KW-1185">Reference proteome</keyword>
<accession>A0ABY4BZW8</accession>
<dbReference type="PANTHER" id="PTHR30349:SF64">
    <property type="entry name" value="PROPHAGE INTEGRASE INTD-RELATED"/>
    <property type="match status" value="1"/>
</dbReference>
<dbReference type="Proteomes" id="UP000832097">
    <property type="component" value="Chromosome"/>
</dbReference>
<keyword evidence="1" id="KW-0233">DNA recombination</keyword>
<feature type="domain" description="Tyr recombinase" evidence="3">
    <location>
        <begin position="1"/>
        <end position="144"/>
    </location>
</feature>
<organism evidence="4 5">
    <name type="scientific">Agromyces larvae</name>
    <dbReference type="NCBI Taxonomy" id="2929802"/>
    <lineage>
        <taxon>Bacteria</taxon>
        <taxon>Bacillati</taxon>
        <taxon>Actinomycetota</taxon>
        <taxon>Actinomycetes</taxon>
        <taxon>Micrococcales</taxon>
        <taxon>Microbacteriaceae</taxon>
        <taxon>Agromyces</taxon>
    </lineage>
</organism>
<feature type="compositionally biased region" description="Polar residues" evidence="2">
    <location>
        <begin position="10"/>
        <end position="20"/>
    </location>
</feature>
<gene>
    <name evidence="4" type="ORF">MTO99_14655</name>
</gene>
<dbReference type="InterPro" id="IPR013762">
    <property type="entry name" value="Integrase-like_cat_sf"/>
</dbReference>
<reference evidence="4 5" key="1">
    <citation type="submission" date="2022-03" db="EMBL/GenBank/DDBJ databases">
        <title>Mucilaginibacter sp. isolated from the gut of Protaetia brevitarsis seulensis larvae.</title>
        <authorList>
            <person name="Won M."/>
            <person name="Kim S.-J."/>
            <person name="Kwon S.-W."/>
        </authorList>
    </citation>
    <scope>NUCLEOTIDE SEQUENCE [LARGE SCALE GENOMIC DNA]</scope>
    <source>
        <strain evidence="4 5">CFWR-12</strain>
    </source>
</reference>
<evidence type="ECO:0000313" key="4">
    <source>
        <dbReference type="EMBL" id="UOE43411.1"/>
    </source>
</evidence>
<feature type="region of interest" description="Disordered" evidence="2">
    <location>
        <begin position="1"/>
        <end position="28"/>
    </location>
</feature>
<dbReference type="RefSeq" id="WP_243554366.1">
    <property type="nucleotide sequence ID" value="NZ_CP094528.1"/>
</dbReference>
<dbReference type="SUPFAM" id="SSF56349">
    <property type="entry name" value="DNA breaking-rejoining enzymes"/>
    <property type="match status" value="1"/>
</dbReference>
<evidence type="ECO:0000313" key="5">
    <source>
        <dbReference type="Proteomes" id="UP000832097"/>
    </source>
</evidence>
<dbReference type="Pfam" id="PF00589">
    <property type="entry name" value="Phage_integrase"/>
    <property type="match status" value="1"/>
</dbReference>